<dbReference type="Gene3D" id="3.40.50.300">
    <property type="entry name" value="P-loop containing nucleotide triphosphate hydrolases"/>
    <property type="match status" value="1"/>
</dbReference>
<gene>
    <name evidence="5" type="ORF">MEBOL_006981</name>
</gene>
<dbReference type="SUPFAM" id="SSF52540">
    <property type="entry name" value="P-loop containing nucleoside triphosphate hydrolases"/>
    <property type="match status" value="1"/>
</dbReference>
<dbReference type="KEGG" id="mbd:MEBOL_006981"/>
<keyword evidence="1" id="KW-0813">Transport</keyword>
<name>A0A250IQF3_9BACT</name>
<dbReference type="CDD" id="cd03293">
    <property type="entry name" value="ABC_NrtD_SsuB_transporters"/>
    <property type="match status" value="1"/>
</dbReference>
<dbReference type="AlphaFoldDB" id="A0A250IQF3"/>
<dbReference type="GO" id="GO:0005524">
    <property type="term" value="F:ATP binding"/>
    <property type="evidence" value="ECO:0007669"/>
    <property type="project" value="UniProtKB-KW"/>
</dbReference>
<evidence type="ECO:0000256" key="1">
    <source>
        <dbReference type="ARBA" id="ARBA00022448"/>
    </source>
</evidence>
<protein>
    <submittedName>
        <fullName evidence="5">Nitrate ABC transporter ATPase</fullName>
    </submittedName>
</protein>
<organism evidence="5 6">
    <name type="scientific">Melittangium boletus DSM 14713</name>
    <dbReference type="NCBI Taxonomy" id="1294270"/>
    <lineage>
        <taxon>Bacteria</taxon>
        <taxon>Pseudomonadati</taxon>
        <taxon>Myxococcota</taxon>
        <taxon>Myxococcia</taxon>
        <taxon>Myxococcales</taxon>
        <taxon>Cystobacterineae</taxon>
        <taxon>Archangiaceae</taxon>
        <taxon>Melittangium</taxon>
    </lineage>
</organism>
<evidence type="ECO:0000256" key="2">
    <source>
        <dbReference type="ARBA" id="ARBA00022741"/>
    </source>
</evidence>
<dbReference type="Pfam" id="PF00005">
    <property type="entry name" value="ABC_tran"/>
    <property type="match status" value="1"/>
</dbReference>
<dbReference type="Proteomes" id="UP000217289">
    <property type="component" value="Chromosome"/>
</dbReference>
<keyword evidence="6" id="KW-1185">Reference proteome</keyword>
<dbReference type="GO" id="GO:0016887">
    <property type="term" value="F:ATP hydrolysis activity"/>
    <property type="evidence" value="ECO:0007669"/>
    <property type="project" value="InterPro"/>
</dbReference>
<dbReference type="PROSITE" id="PS00211">
    <property type="entry name" value="ABC_TRANSPORTER_1"/>
    <property type="match status" value="1"/>
</dbReference>
<dbReference type="InterPro" id="IPR017871">
    <property type="entry name" value="ABC_transporter-like_CS"/>
</dbReference>
<sequence>MTSSSPDSPAPVVPDDGRGGVRVRLEGLRRSFPGGASVLSGLDLDLSAGAFVALVGPSGCGKSTLLRLVAGLDTPEAGTLSFSPSLERTRGTRSPIAYVFQDAHLLPWRTVLDNVALPLELAGVAESARHEAARTLLGEVGLGDALARYPAQLSGGMRMRVSLARALVTRPRLLLLDEPFAALDELTRNRLDDQLRALWKELGMTVLFVTHSLSEATYLAERVVVLSRRPARVMLDRTLELPAERGPSLRAEPGFAHELGLLQRALERGDTE</sequence>
<dbReference type="InterPro" id="IPR050166">
    <property type="entry name" value="ABC_transporter_ATP-bind"/>
</dbReference>
<dbReference type="InterPro" id="IPR027417">
    <property type="entry name" value="P-loop_NTPase"/>
</dbReference>
<dbReference type="PANTHER" id="PTHR42788">
    <property type="entry name" value="TAURINE IMPORT ATP-BINDING PROTEIN-RELATED"/>
    <property type="match status" value="1"/>
</dbReference>
<feature type="domain" description="ABC transporter" evidence="4">
    <location>
        <begin position="23"/>
        <end position="253"/>
    </location>
</feature>
<evidence type="ECO:0000256" key="3">
    <source>
        <dbReference type="ARBA" id="ARBA00022840"/>
    </source>
</evidence>
<keyword evidence="2" id="KW-0547">Nucleotide-binding</keyword>
<evidence type="ECO:0000313" key="6">
    <source>
        <dbReference type="Proteomes" id="UP000217289"/>
    </source>
</evidence>
<dbReference type="PANTHER" id="PTHR42788:SF13">
    <property type="entry name" value="ALIPHATIC SULFONATES IMPORT ATP-BINDING PROTEIN SSUB"/>
    <property type="match status" value="1"/>
</dbReference>
<evidence type="ECO:0000259" key="4">
    <source>
        <dbReference type="PROSITE" id="PS50893"/>
    </source>
</evidence>
<dbReference type="PROSITE" id="PS50893">
    <property type="entry name" value="ABC_TRANSPORTER_2"/>
    <property type="match status" value="1"/>
</dbReference>
<dbReference type="SMART" id="SM00382">
    <property type="entry name" value="AAA"/>
    <property type="match status" value="1"/>
</dbReference>
<evidence type="ECO:0000313" key="5">
    <source>
        <dbReference type="EMBL" id="ATB33483.1"/>
    </source>
</evidence>
<dbReference type="RefSeq" id="WP_179956346.1">
    <property type="nucleotide sequence ID" value="NZ_CP022163.1"/>
</dbReference>
<keyword evidence="3" id="KW-0067">ATP-binding</keyword>
<reference evidence="5 6" key="1">
    <citation type="submission" date="2017-06" db="EMBL/GenBank/DDBJ databases">
        <authorList>
            <person name="Kim H.J."/>
            <person name="Triplett B.A."/>
        </authorList>
    </citation>
    <scope>NUCLEOTIDE SEQUENCE [LARGE SCALE GENOMIC DNA]</scope>
    <source>
        <strain evidence="5 6">DSM 14713</strain>
    </source>
</reference>
<accession>A0A250IQF3</accession>
<dbReference type="InterPro" id="IPR003439">
    <property type="entry name" value="ABC_transporter-like_ATP-bd"/>
</dbReference>
<dbReference type="InterPro" id="IPR003593">
    <property type="entry name" value="AAA+_ATPase"/>
</dbReference>
<dbReference type="EMBL" id="CP022163">
    <property type="protein sequence ID" value="ATB33483.1"/>
    <property type="molecule type" value="Genomic_DNA"/>
</dbReference>
<proteinExistence type="predicted"/>